<evidence type="ECO:0000256" key="9">
    <source>
        <dbReference type="SAM" id="MobiDB-lite"/>
    </source>
</evidence>
<evidence type="ECO:0000256" key="8">
    <source>
        <dbReference type="RuleBase" id="RU361193"/>
    </source>
</evidence>
<dbReference type="InterPro" id="IPR036026">
    <property type="entry name" value="Seven-hairpin_glycosidases"/>
</dbReference>
<evidence type="ECO:0000256" key="5">
    <source>
        <dbReference type="ARBA" id="ARBA00054385"/>
    </source>
</evidence>
<dbReference type="GO" id="GO:0044322">
    <property type="term" value="C:endoplasmic reticulum quality control compartment"/>
    <property type="evidence" value="ECO:0007669"/>
    <property type="project" value="GOC"/>
</dbReference>
<feature type="active site" evidence="6">
    <location>
        <position position="383"/>
    </location>
</feature>
<accession>A0AAN8K745</accession>
<reference evidence="10 11" key="1">
    <citation type="submission" date="2024-01" db="EMBL/GenBank/DDBJ databases">
        <title>The genome of the rayed Mediterranean limpet Patella caerulea (Linnaeus, 1758).</title>
        <authorList>
            <person name="Anh-Thu Weber A."/>
            <person name="Halstead-Nussloch G."/>
        </authorList>
    </citation>
    <scope>NUCLEOTIDE SEQUENCE [LARGE SCALE GENOMIC DNA]</scope>
    <source>
        <strain evidence="10">AATW-2023a</strain>
        <tissue evidence="10">Whole specimen</tissue>
    </source>
</reference>
<dbReference type="Pfam" id="PF01532">
    <property type="entry name" value="Glyco_hydro_47"/>
    <property type="match status" value="1"/>
</dbReference>
<comment type="similarity">
    <text evidence="2 8">Belongs to the glycosyl hydrolase 47 family.</text>
</comment>
<evidence type="ECO:0000256" key="6">
    <source>
        <dbReference type="PIRSR" id="PIRSR601382-1"/>
    </source>
</evidence>
<dbReference type="GO" id="GO:1904380">
    <property type="term" value="P:endoplasmic reticulum mannose trimming"/>
    <property type="evidence" value="ECO:0007669"/>
    <property type="project" value="InterPro"/>
</dbReference>
<keyword evidence="7" id="KW-0479">Metal-binding</keyword>
<evidence type="ECO:0000256" key="3">
    <source>
        <dbReference type="ARBA" id="ARBA00022824"/>
    </source>
</evidence>
<dbReference type="GO" id="GO:0005975">
    <property type="term" value="P:carbohydrate metabolic process"/>
    <property type="evidence" value="ECO:0007669"/>
    <property type="project" value="InterPro"/>
</dbReference>
<dbReference type="Proteomes" id="UP001347796">
    <property type="component" value="Unassembled WGS sequence"/>
</dbReference>
<dbReference type="EMBL" id="JAZGQO010000002">
    <property type="protein sequence ID" value="KAK6191386.1"/>
    <property type="molecule type" value="Genomic_DNA"/>
</dbReference>
<name>A0AAN8K745_PATCE</name>
<organism evidence="10 11">
    <name type="scientific">Patella caerulea</name>
    <name type="common">Rayed Mediterranean limpet</name>
    <dbReference type="NCBI Taxonomy" id="87958"/>
    <lineage>
        <taxon>Eukaryota</taxon>
        <taxon>Metazoa</taxon>
        <taxon>Spiralia</taxon>
        <taxon>Lophotrochozoa</taxon>
        <taxon>Mollusca</taxon>
        <taxon>Gastropoda</taxon>
        <taxon>Patellogastropoda</taxon>
        <taxon>Patelloidea</taxon>
        <taxon>Patellidae</taxon>
        <taxon>Patella</taxon>
    </lineage>
</organism>
<dbReference type="SUPFAM" id="SSF48225">
    <property type="entry name" value="Seven-hairpin glycosidases"/>
    <property type="match status" value="1"/>
</dbReference>
<dbReference type="PANTHER" id="PTHR45679">
    <property type="entry name" value="ER DEGRADATION-ENHANCING ALPHA-MANNOSIDASE-LIKE PROTEIN 2"/>
    <property type="match status" value="1"/>
</dbReference>
<evidence type="ECO:0000256" key="4">
    <source>
        <dbReference type="ARBA" id="ARBA00023180"/>
    </source>
</evidence>
<dbReference type="GO" id="GO:1904154">
    <property type="term" value="P:positive regulation of retrograde protein transport, ER to cytosol"/>
    <property type="evidence" value="ECO:0007669"/>
    <property type="project" value="UniProtKB-ARBA"/>
</dbReference>
<feature type="active site" description="Proton donor" evidence="6">
    <location>
        <position position="128"/>
    </location>
</feature>
<feature type="compositionally biased region" description="Basic and acidic residues" evidence="9">
    <location>
        <begin position="565"/>
        <end position="584"/>
    </location>
</feature>
<evidence type="ECO:0000256" key="7">
    <source>
        <dbReference type="PIRSR" id="PIRSR601382-2"/>
    </source>
</evidence>
<keyword evidence="8" id="KW-0378">Hydrolase</keyword>
<dbReference type="InterPro" id="IPR001382">
    <property type="entry name" value="Glyco_hydro_47"/>
</dbReference>
<keyword evidence="8" id="KW-0326">Glycosidase</keyword>
<evidence type="ECO:0000256" key="1">
    <source>
        <dbReference type="ARBA" id="ARBA00004240"/>
    </source>
</evidence>
<dbReference type="GO" id="GO:0005509">
    <property type="term" value="F:calcium ion binding"/>
    <property type="evidence" value="ECO:0007669"/>
    <property type="project" value="InterPro"/>
</dbReference>
<dbReference type="EC" id="3.2.1.-" evidence="8"/>
<comment type="cofactor">
    <cofactor evidence="7">
        <name>Ca(2+)</name>
        <dbReference type="ChEBI" id="CHEBI:29108"/>
    </cofactor>
</comment>
<keyword evidence="3" id="KW-0256">Endoplasmic reticulum</keyword>
<feature type="region of interest" description="Disordered" evidence="9">
    <location>
        <begin position="539"/>
        <end position="584"/>
    </location>
</feature>
<sequence>MMKPTQKHNQANRHFAMLMTFLVVTQAFLPVQGRIISDKERLSYRDRVAAMFHHAYDAYLKYAYPYDELRPLTCDGHDTWGSYSLTLVDALDTLIVMGNNTEFRRIAELLIEKSQDFFDIDINASVFETNIRVVGGLISAHLLSKRSGMILEAGWPCSGPLLRMAETVARKLLPAFDTPTGMPYGTVNLRHGVPRDETTITCTAGVGTFLIEFGTLSRLIGDPIFEKVAMRALRALWEQKSSIGMIGNHIDVATGKWTALDSGIGGGVDSYFEYLVKGSIMFNIPELLEMFREYENVIVNQVKRDDWYMWANMKKGGITIPVFTSLDAYWPGIQCMLGDIEKGMKTIHNFHQVAKQYGFTPEFYNIPKAEVHQQRAGYPLRPELVESAVYLYQATKDPYLLEIGIDLLEAIEHSSRTNCGYATIKDVRDHRLENRMESFFLAETTKYLYLLFDTDNFIHNTGGKGTIIQTPTGECLIDTGAYIFNTEAHPIDMAAVHCCSAQKNEEDRILQEFHDNINLLELLDITEVNGNLIQGKKMKNNKKKLSDKDKKENVKSDINLGSQESIDKEDTSQKEETKAEKVENTDNSVLNNKTFSEFLKTVAASGMEPEEVEKLFEKYKIGELFNVENSTKDESIIHENISDSGKVLDKPVSEELKMQKTRRKQTISLAQQIINLFTKKSKDDTTNLDPPDIHKLYKKMRNYSLNYTYLPKFLHCPALPYHMKLSVMGEMFADEY</sequence>
<dbReference type="AlphaFoldDB" id="A0AAN8K745"/>
<feature type="compositionally biased region" description="Basic and acidic residues" evidence="9">
    <location>
        <begin position="544"/>
        <end position="555"/>
    </location>
</feature>
<dbReference type="PRINTS" id="PR00747">
    <property type="entry name" value="GLYHDRLASE47"/>
</dbReference>
<dbReference type="InterPro" id="IPR044674">
    <property type="entry name" value="EDEM1/2/3"/>
</dbReference>
<evidence type="ECO:0000256" key="2">
    <source>
        <dbReference type="ARBA" id="ARBA00007658"/>
    </source>
</evidence>
<dbReference type="GO" id="GO:0016020">
    <property type="term" value="C:membrane"/>
    <property type="evidence" value="ECO:0007669"/>
    <property type="project" value="InterPro"/>
</dbReference>
<proteinExistence type="inferred from homology"/>
<comment type="function">
    <text evidence="5">Involved in the endoplasmic reticulum-associated degradation (ERAD) pathway that targets misfolded glycoproteins for degradation in an N-glycan-dependent manner. May initiate ERAD by promoting the first mannose trimming step of ERAD substrates, from Man9GlcNAc2 to Man8GlcNAc2. Seems to recognize and bind to exposed hydrophobic regions in target proteins.</text>
</comment>
<feature type="active site" evidence="6">
    <location>
        <position position="269"/>
    </location>
</feature>
<dbReference type="FunFam" id="1.50.10.10:FF:000015">
    <property type="entry name" value="alpha-1,2-Mannosidase"/>
    <property type="match status" value="1"/>
</dbReference>
<dbReference type="GO" id="GO:0004571">
    <property type="term" value="F:mannosyl-oligosaccharide 1,2-alpha-mannosidase activity"/>
    <property type="evidence" value="ECO:0007669"/>
    <property type="project" value="InterPro"/>
</dbReference>
<feature type="binding site" evidence="7">
    <location>
        <position position="486"/>
    </location>
    <ligand>
        <name>Ca(2+)</name>
        <dbReference type="ChEBI" id="CHEBI:29108"/>
    </ligand>
</feature>
<keyword evidence="7" id="KW-0106">Calcium</keyword>
<keyword evidence="11" id="KW-1185">Reference proteome</keyword>
<protein>
    <recommendedName>
        <fullName evidence="8">alpha-1,2-Mannosidase</fullName>
        <ecNumber evidence="8">3.2.1.-</ecNumber>
    </recommendedName>
</protein>
<dbReference type="PANTHER" id="PTHR45679:SF6">
    <property type="entry name" value="ER DEGRADATION-ENHANCING ALPHA-MANNOSIDASE-LIKE PROTEIN 2"/>
    <property type="match status" value="1"/>
</dbReference>
<keyword evidence="4" id="KW-0325">Glycoprotein</keyword>
<dbReference type="InterPro" id="IPR012341">
    <property type="entry name" value="6hp_glycosidase-like_sf"/>
</dbReference>
<comment type="subcellular location">
    <subcellularLocation>
        <location evidence="1">Endoplasmic reticulum</location>
    </subcellularLocation>
</comment>
<dbReference type="Gene3D" id="1.50.10.10">
    <property type="match status" value="1"/>
</dbReference>
<evidence type="ECO:0000313" key="10">
    <source>
        <dbReference type="EMBL" id="KAK6191386.1"/>
    </source>
</evidence>
<comment type="caution">
    <text evidence="10">The sequence shown here is derived from an EMBL/GenBank/DDBJ whole genome shotgun (WGS) entry which is preliminary data.</text>
</comment>
<feature type="active site" description="Proton donor" evidence="6">
    <location>
        <position position="362"/>
    </location>
</feature>
<evidence type="ECO:0000313" key="11">
    <source>
        <dbReference type="Proteomes" id="UP001347796"/>
    </source>
</evidence>
<gene>
    <name evidence="10" type="ORF">SNE40_003090</name>
</gene>